<keyword evidence="1" id="KW-0812">Transmembrane</keyword>
<evidence type="ECO:0000256" key="1">
    <source>
        <dbReference type="SAM" id="Phobius"/>
    </source>
</evidence>
<evidence type="ECO:0000313" key="2">
    <source>
        <dbReference type="EMBL" id="KKR01149.1"/>
    </source>
</evidence>
<keyword evidence="1" id="KW-1133">Transmembrane helix</keyword>
<dbReference type="PANTHER" id="PTHR41386">
    <property type="entry name" value="INTEGRAL MEMBRANE PROTEIN-RELATED"/>
    <property type="match status" value="1"/>
</dbReference>
<protein>
    <recommendedName>
        <fullName evidence="4">DUF1003 domain-containing protein</fullName>
    </recommendedName>
</protein>
<gene>
    <name evidence="2" type="ORF">UT27_C0011G0034</name>
</gene>
<organism evidence="2 3">
    <name type="scientific">Candidatus Nomurabacteria bacterium GW2011_GWD2_39_12</name>
    <dbReference type="NCBI Taxonomy" id="1618759"/>
    <lineage>
        <taxon>Bacteria</taxon>
        <taxon>Candidatus Nomuraibacteriota</taxon>
    </lineage>
</organism>
<feature type="transmembrane region" description="Helical" evidence="1">
    <location>
        <begin position="59"/>
        <end position="78"/>
    </location>
</feature>
<dbReference type="InterPro" id="IPR010406">
    <property type="entry name" value="DUF1003"/>
</dbReference>
<dbReference type="AlphaFoldDB" id="A0A837HRW8"/>
<evidence type="ECO:0008006" key="4">
    <source>
        <dbReference type="Google" id="ProtNLM"/>
    </source>
</evidence>
<proteinExistence type="predicted"/>
<comment type="caution">
    <text evidence="2">The sequence shown here is derived from an EMBL/GenBank/DDBJ whole genome shotgun (WGS) entry which is preliminary data.</text>
</comment>
<dbReference type="Proteomes" id="UP000033998">
    <property type="component" value="Unassembled WGS sequence"/>
</dbReference>
<sequence>MEDLVQLENNMLQNHISFLKSLFGESEETKRRIFRSIKAKADAKRTIMEKMADSMTSNFGSNTFLLLNVFLFIGWILINTNQIKIIPTFDPFPFNLLTNIVSLEAIILAIFVLISQNRTAKVDDLREETHLQINLITERELTKLMKMMAILLEKQGLDLSQDPELQKMLKPISEEEIEKRLEKEILQ</sequence>
<dbReference type="PANTHER" id="PTHR41386:SF1">
    <property type="entry name" value="MEMBRANE PROTEIN"/>
    <property type="match status" value="1"/>
</dbReference>
<accession>A0A837HRW8</accession>
<dbReference type="EMBL" id="LBWE01000011">
    <property type="protein sequence ID" value="KKR01149.1"/>
    <property type="molecule type" value="Genomic_DNA"/>
</dbReference>
<evidence type="ECO:0000313" key="3">
    <source>
        <dbReference type="Proteomes" id="UP000033998"/>
    </source>
</evidence>
<feature type="transmembrane region" description="Helical" evidence="1">
    <location>
        <begin position="94"/>
        <end position="114"/>
    </location>
</feature>
<keyword evidence="1" id="KW-0472">Membrane</keyword>
<dbReference type="Pfam" id="PF06210">
    <property type="entry name" value="DUF1003"/>
    <property type="match status" value="1"/>
</dbReference>
<reference evidence="2 3" key="1">
    <citation type="journal article" date="2015" name="Nature">
        <title>rRNA introns, odd ribosomes, and small enigmatic genomes across a large radiation of phyla.</title>
        <authorList>
            <person name="Brown C.T."/>
            <person name="Hug L.A."/>
            <person name="Thomas B.C."/>
            <person name="Sharon I."/>
            <person name="Castelle C.J."/>
            <person name="Singh A."/>
            <person name="Wilkins M.J."/>
            <person name="Williams K.H."/>
            <person name="Banfield J.F."/>
        </authorList>
    </citation>
    <scope>NUCLEOTIDE SEQUENCE [LARGE SCALE GENOMIC DNA]</scope>
</reference>
<name>A0A837HRW8_9BACT</name>